<evidence type="ECO:0000259" key="3">
    <source>
        <dbReference type="PROSITE" id="PS50222"/>
    </source>
</evidence>
<feature type="compositionally biased region" description="Low complexity" evidence="2">
    <location>
        <begin position="140"/>
        <end position="152"/>
    </location>
</feature>
<dbReference type="Pfam" id="PF14186">
    <property type="entry name" value="Aida_C2"/>
    <property type="match status" value="1"/>
</dbReference>
<feature type="region of interest" description="Disordered" evidence="2">
    <location>
        <begin position="130"/>
        <end position="206"/>
    </location>
</feature>
<dbReference type="PANTHER" id="PTHR31694:SF26">
    <property type="entry name" value="OS05G0151100 PROTEIN"/>
    <property type="match status" value="1"/>
</dbReference>
<dbReference type="InterPro" id="IPR025939">
    <property type="entry name" value="Aida_C"/>
</dbReference>
<feature type="domain" description="C2 Aida-type" evidence="4">
    <location>
        <begin position="199"/>
        <end position="363"/>
    </location>
</feature>
<comment type="caution">
    <text evidence="5">The sequence shown here is derived from an EMBL/GenBank/DDBJ whole genome shotgun (WGS) entry which is preliminary data.</text>
</comment>
<organism evidence="5 6">
    <name type="scientific">Elliptochloris bilobata</name>
    <dbReference type="NCBI Taxonomy" id="381761"/>
    <lineage>
        <taxon>Eukaryota</taxon>
        <taxon>Viridiplantae</taxon>
        <taxon>Chlorophyta</taxon>
        <taxon>core chlorophytes</taxon>
        <taxon>Trebouxiophyceae</taxon>
        <taxon>Trebouxiophyceae incertae sedis</taxon>
        <taxon>Elliptochloris clade</taxon>
        <taxon>Elliptochloris</taxon>
    </lineage>
</organism>
<evidence type="ECO:0008006" key="7">
    <source>
        <dbReference type="Google" id="ProtNLM"/>
    </source>
</evidence>
<dbReference type="Gene3D" id="1.10.238.10">
    <property type="entry name" value="EF-hand"/>
    <property type="match status" value="1"/>
</dbReference>
<dbReference type="Proteomes" id="UP001445335">
    <property type="component" value="Unassembled WGS sequence"/>
</dbReference>
<proteinExistence type="predicted"/>
<gene>
    <name evidence="5" type="ORF">WJX81_004909</name>
</gene>
<dbReference type="SUPFAM" id="SSF47473">
    <property type="entry name" value="EF-hand"/>
    <property type="match status" value="1"/>
</dbReference>
<dbReference type="PROSITE" id="PS51911">
    <property type="entry name" value="C2_AIDA"/>
    <property type="match status" value="1"/>
</dbReference>
<evidence type="ECO:0000313" key="6">
    <source>
        <dbReference type="Proteomes" id="UP001445335"/>
    </source>
</evidence>
<dbReference type="Pfam" id="PF13668">
    <property type="entry name" value="Ferritin_2"/>
    <property type="match status" value="1"/>
</dbReference>
<sequence>MSAGDRAKCQRAYEVKGYGRLGGIGAAEAADLHSRSGAGAPFVAAWRLADRDGDGRLAGAEFCLFMYLLKAARRGWALPAAPLTQAQVERILGVPLNGQLALAALLARGWAPADALAVLAAPNAEAAAPYWQGPPGSPGGAPASPGSSALPPLRRHDSVPGFGTPAPQHASPVLRSESVPHFGDGGTSAAARPDAPAALPSRRGPVPSGRLRLVVDKVVVAYRKPLDRPFFTVSLRDAAGRLLEPPTDTPPGHYDRTTRTIAADHAVTLHTPLRDLPGGASVYVEVRHWKGGEGRMSLLAWSHAPVEALADLGSENPSPRCGSLFLHLWRKPLEPGAPRAPAGRLRAFNPAHEHDLFLTGFLPTGNLLTSDFGGPYNLSLLSVQENEIKAGIAAKQNFTDMDIIRFLTNVECLEGLFDTWGTFGHGFINGLDGGGPTPIGARKAALTEATLPFLQEVALNEQGHALFTRQAGSTDPCPLVDFDGGFNAFMAAAYKLPAGQTVAQKFGKPFDPFLNDQNFVLSVLSLEELGATGNKASWA</sequence>
<dbReference type="GO" id="GO:0005509">
    <property type="term" value="F:calcium ion binding"/>
    <property type="evidence" value="ECO:0007669"/>
    <property type="project" value="InterPro"/>
</dbReference>
<dbReference type="PROSITE" id="PS00018">
    <property type="entry name" value="EF_HAND_1"/>
    <property type="match status" value="1"/>
</dbReference>
<keyword evidence="1" id="KW-0106">Calcium</keyword>
<dbReference type="EMBL" id="JALJOU010000072">
    <property type="protein sequence ID" value="KAK9825649.1"/>
    <property type="molecule type" value="Genomic_DNA"/>
</dbReference>
<evidence type="ECO:0000256" key="2">
    <source>
        <dbReference type="SAM" id="MobiDB-lite"/>
    </source>
</evidence>
<dbReference type="PANTHER" id="PTHR31694">
    <property type="entry name" value="DESICCATION-LIKE PROTEIN"/>
    <property type="match status" value="1"/>
</dbReference>
<protein>
    <recommendedName>
        <fullName evidence="7">EF-hand domain-containing protein</fullName>
    </recommendedName>
</protein>
<dbReference type="PROSITE" id="PS50222">
    <property type="entry name" value="EF_HAND_2"/>
    <property type="match status" value="1"/>
</dbReference>
<feature type="compositionally biased region" description="Low complexity" evidence="2">
    <location>
        <begin position="189"/>
        <end position="203"/>
    </location>
</feature>
<keyword evidence="6" id="KW-1185">Reference proteome</keyword>
<dbReference type="InterPro" id="IPR002048">
    <property type="entry name" value="EF_hand_dom"/>
</dbReference>
<reference evidence="5 6" key="1">
    <citation type="journal article" date="2024" name="Nat. Commun.">
        <title>Phylogenomics reveals the evolutionary origins of lichenization in chlorophyte algae.</title>
        <authorList>
            <person name="Puginier C."/>
            <person name="Libourel C."/>
            <person name="Otte J."/>
            <person name="Skaloud P."/>
            <person name="Haon M."/>
            <person name="Grisel S."/>
            <person name="Petersen M."/>
            <person name="Berrin J.G."/>
            <person name="Delaux P.M."/>
            <person name="Dal Grande F."/>
            <person name="Keller J."/>
        </authorList>
    </citation>
    <scope>NUCLEOTIDE SEQUENCE [LARGE SCALE GENOMIC DNA]</scope>
    <source>
        <strain evidence="5 6">SAG 245.80</strain>
    </source>
</reference>
<dbReference type="InterPro" id="IPR035892">
    <property type="entry name" value="C2_domain_sf"/>
</dbReference>
<accession>A0AAW1QVW3</accession>
<dbReference type="Gene3D" id="2.60.40.150">
    <property type="entry name" value="C2 domain"/>
    <property type="match status" value="1"/>
</dbReference>
<dbReference type="InterPro" id="IPR018247">
    <property type="entry name" value="EF_Hand_1_Ca_BS"/>
</dbReference>
<name>A0AAW1QVW3_9CHLO</name>
<evidence type="ECO:0000259" key="4">
    <source>
        <dbReference type="PROSITE" id="PS51911"/>
    </source>
</evidence>
<dbReference type="AlphaFoldDB" id="A0AAW1QVW3"/>
<evidence type="ECO:0000256" key="1">
    <source>
        <dbReference type="ARBA" id="ARBA00022837"/>
    </source>
</evidence>
<evidence type="ECO:0000313" key="5">
    <source>
        <dbReference type="EMBL" id="KAK9825649.1"/>
    </source>
</evidence>
<dbReference type="InterPro" id="IPR011992">
    <property type="entry name" value="EF-hand-dom_pair"/>
</dbReference>
<dbReference type="InterPro" id="IPR052965">
    <property type="entry name" value="Pigment-catalase-like"/>
</dbReference>
<feature type="domain" description="EF-hand" evidence="3">
    <location>
        <begin position="37"/>
        <end position="72"/>
    </location>
</feature>